<feature type="binding site" evidence="12">
    <location>
        <position position="208"/>
    </location>
    <ligand>
        <name>Zn(2+)</name>
        <dbReference type="ChEBI" id="CHEBI:29105"/>
        <note>catalytic</note>
    </ligand>
</feature>
<keyword evidence="6 12" id="KW-0479">Metal-binding</keyword>
<evidence type="ECO:0000256" key="5">
    <source>
        <dbReference type="ARBA" id="ARBA00022692"/>
    </source>
</evidence>
<evidence type="ECO:0000256" key="2">
    <source>
        <dbReference type="ARBA" id="ARBA00009779"/>
    </source>
</evidence>
<keyword evidence="3 12" id="KW-1003">Cell membrane</keyword>
<feature type="transmembrane region" description="Helical" evidence="12">
    <location>
        <begin position="147"/>
        <end position="168"/>
    </location>
</feature>
<protein>
    <recommendedName>
        <fullName evidence="12">Protease HtpX homolog</fullName>
        <ecNumber evidence="12">3.4.24.-</ecNumber>
    </recommendedName>
</protein>
<evidence type="ECO:0000256" key="1">
    <source>
        <dbReference type="ARBA" id="ARBA00004651"/>
    </source>
</evidence>
<evidence type="ECO:0000256" key="7">
    <source>
        <dbReference type="ARBA" id="ARBA00022801"/>
    </source>
</evidence>
<dbReference type="EC" id="3.4.24.-" evidence="12"/>
<dbReference type="GO" id="GO:0008270">
    <property type="term" value="F:zinc ion binding"/>
    <property type="evidence" value="ECO:0007669"/>
    <property type="project" value="UniProtKB-UniRule"/>
</dbReference>
<evidence type="ECO:0000256" key="12">
    <source>
        <dbReference type="HAMAP-Rule" id="MF_00188"/>
    </source>
</evidence>
<comment type="similarity">
    <text evidence="2 12">Belongs to the peptidase M48B family.</text>
</comment>
<evidence type="ECO:0000256" key="4">
    <source>
        <dbReference type="ARBA" id="ARBA00022670"/>
    </source>
</evidence>
<dbReference type="InterPro" id="IPR050083">
    <property type="entry name" value="HtpX_protease"/>
</dbReference>
<evidence type="ECO:0000259" key="13">
    <source>
        <dbReference type="Pfam" id="PF01435"/>
    </source>
</evidence>
<keyword evidence="4 12" id="KW-0645">Protease</keyword>
<comment type="subcellular location">
    <subcellularLocation>
        <location evidence="1 12">Cell membrane</location>
        <topology evidence="1 12">Multi-pass membrane protein</topology>
    </subcellularLocation>
</comment>
<comment type="cofactor">
    <cofactor evidence="12">
        <name>Zn(2+)</name>
        <dbReference type="ChEBI" id="CHEBI:29105"/>
    </cofactor>
    <text evidence="12">Binds 1 zinc ion per subunit.</text>
</comment>
<evidence type="ECO:0000313" key="14">
    <source>
        <dbReference type="EMBL" id="OIR17109.1"/>
    </source>
</evidence>
<reference evidence="14 15" key="1">
    <citation type="submission" date="2016-08" db="EMBL/GenBank/DDBJ databases">
        <title>New Insights into Marine Group III Euryarchaeota, from dark to light.</title>
        <authorList>
            <person name="Haro-Moreno J.M."/>
            <person name="Rodriguez-Valera F."/>
            <person name="Lopez-Garcia P."/>
            <person name="Moreira D."/>
            <person name="Martin-Cuadrado A.B."/>
        </authorList>
    </citation>
    <scope>NUCLEOTIDE SEQUENCE [LARGE SCALE GENOMIC DNA]</scope>
    <source>
        <strain evidence="14">CG-Bathy1</strain>
    </source>
</reference>
<feature type="binding site" evidence="12">
    <location>
        <position position="136"/>
    </location>
    <ligand>
        <name>Zn(2+)</name>
        <dbReference type="ChEBI" id="CHEBI:29105"/>
        <note>catalytic</note>
    </ligand>
</feature>
<keyword evidence="7 12" id="KW-0378">Hydrolase</keyword>
<evidence type="ECO:0000256" key="10">
    <source>
        <dbReference type="ARBA" id="ARBA00023049"/>
    </source>
</evidence>
<dbReference type="HAMAP" id="MF_00188">
    <property type="entry name" value="Pept_M48_protease_HtpX"/>
    <property type="match status" value="1"/>
</dbReference>
<keyword evidence="11 12" id="KW-0472">Membrane</keyword>
<evidence type="ECO:0000313" key="15">
    <source>
        <dbReference type="Proteomes" id="UP000183815"/>
    </source>
</evidence>
<dbReference type="GO" id="GO:0004222">
    <property type="term" value="F:metalloendopeptidase activity"/>
    <property type="evidence" value="ECO:0007669"/>
    <property type="project" value="UniProtKB-UniRule"/>
</dbReference>
<feature type="transmembrane region" description="Helical" evidence="12">
    <location>
        <begin position="180"/>
        <end position="199"/>
    </location>
</feature>
<dbReference type="CDD" id="cd07336">
    <property type="entry name" value="M48B_HtpX_like"/>
    <property type="match status" value="1"/>
</dbReference>
<dbReference type="GO" id="GO:0005886">
    <property type="term" value="C:plasma membrane"/>
    <property type="evidence" value="ECO:0007669"/>
    <property type="project" value="UniProtKB-SubCell"/>
</dbReference>
<keyword evidence="5 12" id="KW-0812">Transmembrane</keyword>
<evidence type="ECO:0000256" key="9">
    <source>
        <dbReference type="ARBA" id="ARBA00022989"/>
    </source>
</evidence>
<organism evidence="14 15">
    <name type="scientific">Marine Group III euryarchaeote CG-Bathy1</name>
    <dbReference type="NCBI Taxonomy" id="1889001"/>
    <lineage>
        <taxon>Archaea</taxon>
        <taxon>Methanobacteriati</taxon>
        <taxon>Thermoplasmatota</taxon>
        <taxon>Thermoplasmata</taxon>
        <taxon>Candidatus Thermoprofundales</taxon>
    </lineage>
</organism>
<feature type="domain" description="Peptidase M48" evidence="13">
    <location>
        <begin position="70"/>
        <end position="282"/>
    </location>
</feature>
<evidence type="ECO:0000256" key="6">
    <source>
        <dbReference type="ARBA" id="ARBA00022723"/>
    </source>
</evidence>
<gene>
    <name evidence="12" type="primary">htpX</name>
    <name evidence="14" type="ORF">BEU04_04865</name>
</gene>
<evidence type="ECO:0000256" key="3">
    <source>
        <dbReference type="ARBA" id="ARBA00022475"/>
    </source>
</evidence>
<dbReference type="Pfam" id="PF01435">
    <property type="entry name" value="Peptidase_M48"/>
    <property type="match status" value="1"/>
</dbReference>
<evidence type="ECO:0000256" key="8">
    <source>
        <dbReference type="ARBA" id="ARBA00022833"/>
    </source>
</evidence>
<dbReference type="GO" id="GO:0006508">
    <property type="term" value="P:proteolysis"/>
    <property type="evidence" value="ECO:0007669"/>
    <property type="project" value="UniProtKB-KW"/>
</dbReference>
<feature type="transmembrane region" description="Helical" evidence="12">
    <location>
        <begin position="33"/>
        <end position="53"/>
    </location>
</feature>
<dbReference type="PANTHER" id="PTHR43221">
    <property type="entry name" value="PROTEASE HTPX"/>
    <property type="match status" value="1"/>
</dbReference>
<dbReference type="InterPro" id="IPR001915">
    <property type="entry name" value="Peptidase_M48"/>
</dbReference>
<keyword evidence="8 12" id="KW-0862">Zinc</keyword>
<name>A0A1J5TLD4_9ARCH</name>
<feature type="active site" evidence="12">
    <location>
        <position position="137"/>
    </location>
</feature>
<proteinExistence type="inferred from homology"/>
<dbReference type="EMBL" id="MIYU01000011">
    <property type="protein sequence ID" value="OIR17109.1"/>
    <property type="molecule type" value="Genomic_DNA"/>
</dbReference>
<dbReference type="Proteomes" id="UP000183815">
    <property type="component" value="Unassembled WGS sequence"/>
</dbReference>
<dbReference type="PANTHER" id="PTHR43221:SF1">
    <property type="entry name" value="PROTEASE HTPX"/>
    <property type="match status" value="1"/>
</dbReference>
<sequence length="283" mass="31349">MAMLRLFGLYFMLTLLMIIVGSVAGAYFGSDPFSGMIFFLVFAIAINFFSYFYSDKLVLRAYGAKIIERQDNRRLYDMVKKIADINALPMPRIAIVSSSTPNAFATGRNPKNAVVAATTGIMSILDDNELEGVMAHEMAHVKNRDTLVMCAAATIAGAIAFAARMLWWNSMFSGGRNRNVHPALLILVALTAPLAAFLLQMAVSRSREFHADATAAKLTNKPWALISALKKLEWENHRKPLDCGSPSYAAMCIVNPLRGGDFFINMFSTHPPMEKRINELEKL</sequence>
<dbReference type="Gene3D" id="3.30.2010.10">
    <property type="entry name" value="Metalloproteases ('zincins'), catalytic domain"/>
    <property type="match status" value="1"/>
</dbReference>
<feature type="transmembrane region" description="Helical" evidence="12">
    <location>
        <begin position="7"/>
        <end position="27"/>
    </location>
</feature>
<accession>A0A1J5TLD4</accession>
<dbReference type="AlphaFoldDB" id="A0A1J5TLD4"/>
<dbReference type="InterPro" id="IPR022919">
    <property type="entry name" value="Pept_M48_protease_HtpX"/>
</dbReference>
<comment type="caution">
    <text evidence="14">The sequence shown here is derived from an EMBL/GenBank/DDBJ whole genome shotgun (WGS) entry which is preliminary data.</text>
</comment>
<evidence type="ECO:0000256" key="11">
    <source>
        <dbReference type="ARBA" id="ARBA00023136"/>
    </source>
</evidence>
<feature type="binding site" evidence="12">
    <location>
        <position position="140"/>
    </location>
    <ligand>
        <name>Zn(2+)</name>
        <dbReference type="ChEBI" id="CHEBI:29105"/>
        <note>catalytic</note>
    </ligand>
</feature>
<keyword evidence="9 12" id="KW-1133">Transmembrane helix</keyword>
<keyword evidence="10 12" id="KW-0482">Metalloprotease</keyword>